<dbReference type="InterPro" id="IPR034646">
    <property type="entry name" value="ADCK3_dom"/>
</dbReference>
<sequence>MASKPSTRGLAVPSRRLNRLWHLGRATTDFAAGIGVRGMLEMARAREGDDQRIRLSPQATERLTNRLARMRGAVMKMGQLMSMDGSDVFTPEAAEIMATLRDRAEPMPLSQLNRVLTAEWGKDWNKQFKRFEFEPIAAASIGQVHRAETRDGRRLALKVQFPGVRESIDSDIANLGFLSRNMGMLPAGFDPTPMLEEARKQLHEEADYEAEAASLTAYREHLGDDPDFVVPAVHPDLSTPRILAMDFAEGVSIDQLTASDFSHAERNRVAELMSRLMLRELFEFALVQTDPNFGNFLYDAASGRIVLLDFGATRAVPDSLLEGYKQLGRAALAEDRAALQQGATALGYIGPDDPAEHVDRLLDLVMRSGEVITTDGPYDFGASRLFEQVFAQGRDMFNDKMFNHMPDPATMFLQRKFAGIFMLCRRLRAQVDLRAMLEPYLLGDSAKEAKPVRREAVSIRLDVGGQPIPSVPVTT</sequence>
<reference evidence="6" key="2">
    <citation type="journal article" date="2020" name="Microorganisms">
        <title>Osmotic Adaptation and Compatible Solute Biosynthesis of Phototrophic Bacteria as Revealed from Genome Analyses.</title>
        <authorList>
            <person name="Imhoff J.F."/>
            <person name="Rahn T."/>
            <person name="Kunzel S."/>
            <person name="Keller A."/>
            <person name="Neulinger S.C."/>
        </authorList>
    </citation>
    <scope>NUCLEOTIDE SEQUENCE</scope>
    <source>
        <strain evidence="6">DSM 11080</strain>
    </source>
</reference>
<dbReference type="InterPro" id="IPR011009">
    <property type="entry name" value="Kinase-like_dom_sf"/>
</dbReference>
<proteinExistence type="inferred from homology"/>
<evidence type="ECO:0000313" key="6">
    <source>
        <dbReference type="EMBL" id="MBK1703442.1"/>
    </source>
</evidence>
<keyword evidence="3" id="KW-0547">Nucleotide-binding</keyword>
<dbReference type="InterPro" id="IPR004147">
    <property type="entry name" value="ABC1_dom"/>
</dbReference>
<evidence type="ECO:0000256" key="4">
    <source>
        <dbReference type="ARBA" id="ARBA00022840"/>
    </source>
</evidence>
<dbReference type="PANTHER" id="PTHR43851">
    <property type="match status" value="1"/>
</dbReference>
<accession>A0AAJ0U1I3</accession>
<name>A0AAJ0U1I3_9GAMM</name>
<dbReference type="InterPro" id="IPR051409">
    <property type="entry name" value="Atypical_kinase_ADCK"/>
</dbReference>
<keyword evidence="4" id="KW-0067">ATP-binding</keyword>
<organism evidence="6 7">
    <name type="scientific">Halochromatium glycolicum</name>
    <dbReference type="NCBI Taxonomy" id="85075"/>
    <lineage>
        <taxon>Bacteria</taxon>
        <taxon>Pseudomonadati</taxon>
        <taxon>Pseudomonadota</taxon>
        <taxon>Gammaproteobacteria</taxon>
        <taxon>Chromatiales</taxon>
        <taxon>Chromatiaceae</taxon>
        <taxon>Halochromatium</taxon>
    </lineage>
</organism>
<dbReference type="Gene3D" id="1.10.510.10">
    <property type="entry name" value="Transferase(Phosphotransferase) domain 1"/>
    <property type="match status" value="1"/>
</dbReference>
<dbReference type="AlphaFoldDB" id="A0AAJ0U1I3"/>
<dbReference type="SUPFAM" id="SSF56112">
    <property type="entry name" value="Protein kinase-like (PK-like)"/>
    <property type="match status" value="1"/>
</dbReference>
<dbReference type="RefSeq" id="WP_200344422.1">
    <property type="nucleotide sequence ID" value="NZ_NRSJ01000003.1"/>
</dbReference>
<dbReference type="PANTHER" id="PTHR43851:SF3">
    <property type="entry name" value="COENZYME Q8"/>
    <property type="match status" value="1"/>
</dbReference>
<keyword evidence="2" id="KW-0808">Transferase</keyword>
<reference evidence="6" key="1">
    <citation type="submission" date="2017-08" db="EMBL/GenBank/DDBJ databases">
        <authorList>
            <person name="Imhoff J.F."/>
            <person name="Rahn T."/>
            <person name="Kuenzel S."/>
            <person name="Neulinger S.C."/>
        </authorList>
    </citation>
    <scope>NUCLEOTIDE SEQUENCE</scope>
    <source>
        <strain evidence="6">DSM 11080</strain>
    </source>
</reference>
<dbReference type="GO" id="GO:0005524">
    <property type="term" value="F:ATP binding"/>
    <property type="evidence" value="ECO:0007669"/>
    <property type="project" value="UniProtKB-KW"/>
</dbReference>
<dbReference type="Pfam" id="PF03109">
    <property type="entry name" value="ABC1"/>
    <property type="match status" value="1"/>
</dbReference>
<dbReference type="EMBL" id="NRSJ01000003">
    <property type="protein sequence ID" value="MBK1703442.1"/>
    <property type="molecule type" value="Genomic_DNA"/>
</dbReference>
<evidence type="ECO:0000259" key="5">
    <source>
        <dbReference type="Pfam" id="PF03109"/>
    </source>
</evidence>
<evidence type="ECO:0000313" key="7">
    <source>
        <dbReference type="Proteomes" id="UP001296776"/>
    </source>
</evidence>
<dbReference type="Proteomes" id="UP001296776">
    <property type="component" value="Unassembled WGS sequence"/>
</dbReference>
<gene>
    <name evidence="6" type="ORF">CKO40_02460</name>
</gene>
<keyword evidence="7" id="KW-1185">Reference proteome</keyword>
<evidence type="ECO:0000256" key="2">
    <source>
        <dbReference type="ARBA" id="ARBA00022679"/>
    </source>
</evidence>
<dbReference type="GO" id="GO:0016740">
    <property type="term" value="F:transferase activity"/>
    <property type="evidence" value="ECO:0007669"/>
    <property type="project" value="UniProtKB-KW"/>
</dbReference>
<dbReference type="CDD" id="cd13970">
    <property type="entry name" value="ABC1_ADCK3"/>
    <property type="match status" value="1"/>
</dbReference>
<protein>
    <submittedName>
        <fullName evidence="6">ABC transporter</fullName>
    </submittedName>
</protein>
<comment type="similarity">
    <text evidence="1">Belongs to the protein kinase superfamily. ADCK protein kinase family.</text>
</comment>
<evidence type="ECO:0000256" key="1">
    <source>
        <dbReference type="ARBA" id="ARBA00009670"/>
    </source>
</evidence>
<comment type="caution">
    <text evidence="6">The sequence shown here is derived from an EMBL/GenBank/DDBJ whole genome shotgun (WGS) entry which is preliminary data.</text>
</comment>
<evidence type="ECO:0000256" key="3">
    <source>
        <dbReference type="ARBA" id="ARBA00022741"/>
    </source>
</evidence>
<feature type="domain" description="ABC1 atypical kinase-like" evidence="5">
    <location>
        <begin position="100"/>
        <end position="341"/>
    </location>
</feature>
<dbReference type="GO" id="GO:0006744">
    <property type="term" value="P:ubiquinone biosynthetic process"/>
    <property type="evidence" value="ECO:0007669"/>
    <property type="project" value="TreeGrafter"/>
</dbReference>